<dbReference type="Proteomes" id="UP000319212">
    <property type="component" value="Unassembled WGS sequence"/>
</dbReference>
<dbReference type="SUPFAM" id="SSF53335">
    <property type="entry name" value="S-adenosyl-L-methionine-dependent methyltransferases"/>
    <property type="match status" value="1"/>
</dbReference>
<dbReference type="InterPro" id="IPR029063">
    <property type="entry name" value="SAM-dependent_MTases_sf"/>
</dbReference>
<dbReference type="RefSeq" id="WP_140838175.1">
    <property type="nucleotide sequence ID" value="NZ_RCZI01000001.1"/>
</dbReference>
<organism evidence="1 2">
    <name type="scientific">Variovorax guangxiensis</name>
    <dbReference type="NCBI Taxonomy" id="1775474"/>
    <lineage>
        <taxon>Bacteria</taxon>
        <taxon>Pseudomonadati</taxon>
        <taxon>Pseudomonadota</taxon>
        <taxon>Betaproteobacteria</taxon>
        <taxon>Burkholderiales</taxon>
        <taxon>Comamonadaceae</taxon>
        <taxon>Variovorax</taxon>
    </lineage>
</organism>
<evidence type="ECO:0000313" key="1">
    <source>
        <dbReference type="EMBL" id="TPG30999.1"/>
    </source>
</evidence>
<dbReference type="GO" id="GO:0032259">
    <property type="term" value="P:methylation"/>
    <property type="evidence" value="ECO:0007669"/>
    <property type="project" value="UniProtKB-KW"/>
</dbReference>
<keyword evidence="1" id="KW-0808">Transferase</keyword>
<dbReference type="PANTHER" id="PTHR43832">
    <property type="match status" value="1"/>
</dbReference>
<keyword evidence="1" id="KW-0489">Methyltransferase</keyword>
<accession>A0A502E237</accession>
<name>A0A502E237_9BURK</name>
<dbReference type="Pfam" id="PF02353">
    <property type="entry name" value="CMAS"/>
    <property type="match status" value="1"/>
</dbReference>
<evidence type="ECO:0000313" key="2">
    <source>
        <dbReference type="Proteomes" id="UP000319212"/>
    </source>
</evidence>
<dbReference type="CDD" id="cd02440">
    <property type="entry name" value="AdoMet_MTases"/>
    <property type="match status" value="1"/>
</dbReference>
<sequence>MSQATEVAIRSVERGLVPDRLIRIGIRRLLRERLDELHDGDAAAVAALTQAFVHDMRAASLAPLPEKANEQHYEVPAAFFGAVLGTHRKYSSCHWPDGVDTLAQAEASSLAATCERAGLADGQEVLELGCGWGSLTLWMAERYPGSRITALSNSHSQRAYIEAEAARRGLSNVRVLTRDINVFDTDERFHRVVSVEMFEHLRNWPQAFANVARWLRPDGRFFMHVFAHRGAPYPFVERDASDWMSRYFFSGGMMPSDDLALRCQDDLRVLAQWRWDGTHYQRTAEAWLRNMDERRTTLMPLFHDTYGADADAWWVRWRLFFMSVAELFGYDAGQRWWVSHYLFERRA</sequence>
<reference evidence="1 2" key="1">
    <citation type="journal article" date="2019" name="Environ. Microbiol.">
        <title>Species interactions and distinct microbial communities in high Arctic permafrost affected cryosols are associated with the CH4 and CO2 gas fluxes.</title>
        <authorList>
            <person name="Altshuler I."/>
            <person name="Hamel J."/>
            <person name="Turney S."/>
            <person name="Magnuson E."/>
            <person name="Levesque R."/>
            <person name="Greer C."/>
            <person name="Whyte L.G."/>
        </authorList>
    </citation>
    <scope>NUCLEOTIDE SEQUENCE [LARGE SCALE GENOMIC DNA]</scope>
    <source>
        <strain evidence="1 2">S06.C</strain>
    </source>
</reference>
<dbReference type="EMBL" id="RCZI01000001">
    <property type="protein sequence ID" value="TPG30999.1"/>
    <property type="molecule type" value="Genomic_DNA"/>
</dbReference>
<proteinExistence type="predicted"/>
<gene>
    <name evidence="1" type="ORF">EAH82_01985</name>
</gene>
<dbReference type="PANTHER" id="PTHR43832:SF1">
    <property type="entry name" value="S-ADENOSYL-L-METHIONINE-DEPENDENT METHYLTRANSFERASES SUPERFAMILY PROTEIN"/>
    <property type="match status" value="1"/>
</dbReference>
<dbReference type="OrthoDB" id="9782855at2"/>
<dbReference type="AlphaFoldDB" id="A0A502E237"/>
<dbReference type="FunFam" id="3.40.50.150:FF:000554">
    <property type="entry name" value="Cation-transporting ATPase"/>
    <property type="match status" value="1"/>
</dbReference>
<protein>
    <submittedName>
        <fullName evidence="1">Class I SAM-dependent methyltransferase</fullName>
    </submittedName>
</protein>
<dbReference type="GO" id="GO:0008168">
    <property type="term" value="F:methyltransferase activity"/>
    <property type="evidence" value="ECO:0007669"/>
    <property type="project" value="UniProtKB-KW"/>
</dbReference>
<comment type="caution">
    <text evidence="1">The sequence shown here is derived from an EMBL/GenBank/DDBJ whole genome shotgun (WGS) entry which is preliminary data.</text>
</comment>
<dbReference type="Gene3D" id="3.40.50.150">
    <property type="entry name" value="Vaccinia Virus protein VP39"/>
    <property type="match status" value="1"/>
</dbReference>